<protein>
    <submittedName>
        <fullName evidence="2">Uncharacterized protein</fullName>
    </submittedName>
</protein>
<sequence>MDKPRRPSSPHVNFYRSFGRPIGKVFLGAVVTYQTIYWIWVKLETDEIKDNKRKEISDLEAKVRRMQDKP</sequence>
<proteinExistence type="predicted"/>
<dbReference type="Proteomes" id="UP000578531">
    <property type="component" value="Unassembled WGS sequence"/>
</dbReference>
<organism evidence="2 3">
    <name type="scientific">Letharia columbiana</name>
    <dbReference type="NCBI Taxonomy" id="112416"/>
    <lineage>
        <taxon>Eukaryota</taxon>
        <taxon>Fungi</taxon>
        <taxon>Dikarya</taxon>
        <taxon>Ascomycota</taxon>
        <taxon>Pezizomycotina</taxon>
        <taxon>Lecanoromycetes</taxon>
        <taxon>OSLEUM clade</taxon>
        <taxon>Lecanoromycetidae</taxon>
        <taxon>Lecanorales</taxon>
        <taxon>Lecanorineae</taxon>
        <taxon>Parmeliaceae</taxon>
        <taxon>Letharia</taxon>
    </lineage>
</organism>
<dbReference type="RefSeq" id="XP_037158101.1">
    <property type="nucleotide sequence ID" value="XM_037315039.1"/>
</dbReference>
<accession>A0A8H6FDF4</accession>
<keyword evidence="1" id="KW-0472">Membrane</keyword>
<keyword evidence="3" id="KW-1185">Reference proteome</keyword>
<feature type="transmembrane region" description="Helical" evidence="1">
    <location>
        <begin position="21"/>
        <end position="40"/>
    </location>
</feature>
<gene>
    <name evidence="2" type="ORF">HO173_013215</name>
</gene>
<dbReference type="EMBL" id="JACCJC010000132">
    <property type="protein sequence ID" value="KAF6223789.1"/>
    <property type="molecule type" value="Genomic_DNA"/>
</dbReference>
<comment type="caution">
    <text evidence="2">The sequence shown here is derived from an EMBL/GenBank/DDBJ whole genome shotgun (WGS) entry which is preliminary data.</text>
</comment>
<keyword evidence="1" id="KW-0812">Transmembrane</keyword>
<evidence type="ECO:0000313" key="2">
    <source>
        <dbReference type="EMBL" id="KAF6223789.1"/>
    </source>
</evidence>
<keyword evidence="1" id="KW-1133">Transmembrane helix</keyword>
<dbReference type="GeneID" id="59294843"/>
<dbReference type="OrthoDB" id="2120024at2759"/>
<evidence type="ECO:0000256" key="1">
    <source>
        <dbReference type="SAM" id="Phobius"/>
    </source>
</evidence>
<evidence type="ECO:0000313" key="3">
    <source>
        <dbReference type="Proteomes" id="UP000578531"/>
    </source>
</evidence>
<reference evidence="2 3" key="1">
    <citation type="journal article" date="2020" name="Genomics">
        <title>Complete, high-quality genomes from long-read metagenomic sequencing of two wolf lichen thalli reveals enigmatic genome architecture.</title>
        <authorList>
            <person name="McKenzie S.K."/>
            <person name="Walston R.F."/>
            <person name="Allen J.L."/>
        </authorList>
    </citation>
    <scope>NUCLEOTIDE SEQUENCE [LARGE SCALE GENOMIC DNA]</scope>
    <source>
        <strain evidence="2">WasteWater2</strain>
    </source>
</reference>
<name>A0A8H6FDF4_9LECA</name>
<dbReference type="AlphaFoldDB" id="A0A8H6FDF4"/>